<dbReference type="CDD" id="cd01846">
    <property type="entry name" value="fatty_acyltransferase_like"/>
    <property type="match status" value="1"/>
</dbReference>
<dbReference type="Gene3D" id="3.40.50.1110">
    <property type="entry name" value="SGNH hydrolase"/>
    <property type="match status" value="1"/>
</dbReference>
<gene>
    <name evidence="2" type="ORF">AX774_g656</name>
</gene>
<dbReference type="InterPro" id="IPR051058">
    <property type="entry name" value="GDSL_Est/Lipase"/>
</dbReference>
<keyword evidence="3" id="KW-1185">Reference proteome</keyword>
<reference evidence="3" key="1">
    <citation type="submission" date="2017-01" db="EMBL/GenBank/DDBJ databases">
        <authorList>
            <person name="Wang Y."/>
            <person name="White M."/>
            <person name="Kvist S."/>
            <person name="Moncalvo J.-M."/>
        </authorList>
    </citation>
    <scope>NUCLEOTIDE SEQUENCE [LARGE SCALE GENOMIC DNA]</scope>
    <source>
        <strain evidence="3">COL-18-3</strain>
    </source>
</reference>
<accession>A0A1R1PXY2</accession>
<dbReference type="PANTHER" id="PTHR45648:SF22">
    <property type="entry name" value="GDSL LIPASE_ACYLHYDROLASE FAMILY PROTEIN (AFU_ORTHOLOGUE AFUA_4G14700)"/>
    <property type="match status" value="1"/>
</dbReference>
<evidence type="ECO:0000313" key="3">
    <source>
        <dbReference type="Proteomes" id="UP000188320"/>
    </source>
</evidence>
<dbReference type="Proteomes" id="UP000188320">
    <property type="component" value="Unassembled WGS sequence"/>
</dbReference>
<comment type="caution">
    <text evidence="2">The sequence shown here is derived from an EMBL/GenBank/DDBJ whole genome shotgun (WGS) entry which is preliminary data.</text>
</comment>
<organism evidence="2 3">
    <name type="scientific">Zancudomyces culisetae</name>
    <name type="common">Gut fungus</name>
    <name type="synonym">Smittium culisetae</name>
    <dbReference type="NCBI Taxonomy" id="1213189"/>
    <lineage>
        <taxon>Eukaryota</taxon>
        <taxon>Fungi</taxon>
        <taxon>Fungi incertae sedis</taxon>
        <taxon>Zoopagomycota</taxon>
        <taxon>Kickxellomycotina</taxon>
        <taxon>Harpellomycetes</taxon>
        <taxon>Harpellales</taxon>
        <taxon>Legeriomycetaceae</taxon>
        <taxon>Zancudomyces</taxon>
    </lineage>
</organism>
<dbReference type="GO" id="GO:0016788">
    <property type="term" value="F:hydrolase activity, acting on ester bonds"/>
    <property type="evidence" value="ECO:0007669"/>
    <property type="project" value="InterPro"/>
</dbReference>
<dbReference type="EMBL" id="LSSK01000044">
    <property type="protein sequence ID" value="OMH85782.1"/>
    <property type="molecule type" value="Genomic_DNA"/>
</dbReference>
<keyword evidence="1" id="KW-0378">Hydrolase</keyword>
<evidence type="ECO:0000256" key="1">
    <source>
        <dbReference type="ARBA" id="ARBA00022801"/>
    </source>
</evidence>
<dbReference type="InterPro" id="IPR001087">
    <property type="entry name" value="GDSL"/>
</dbReference>
<proteinExistence type="predicted"/>
<evidence type="ECO:0000313" key="2">
    <source>
        <dbReference type="EMBL" id="OMH85782.1"/>
    </source>
</evidence>
<dbReference type="AlphaFoldDB" id="A0A1R1PXY2"/>
<sequence>MFGFDTLLVFGDSNSDIGNVRRVSKGLSPIAGSYDGRFSDGPVWCDNLVRIFNLKTQNYAYGNATTNNENIAGTIRVKDSATRVEVPGVKQQIAQYLDSEYNVKENGASRDTELFAIFVGSNDLTSRLYPGSYNITREMTEKELIESQAECIEMLIEKAKVKHLLIFTTRPREDYPGIRQFEDSQVSAARDAALEFNRLLKIMVEEKTKKYPTVNLILYDIHKLMKQLALEPTRYGLHPDVFTPIIASKDSNSADDLTPGQDTDCSKNNRLFWDTFHISQKAQMLATADIIHVIAQNFWKRNTHLLGE</sequence>
<name>A0A1R1PXY2_ZANCU</name>
<protein>
    <submittedName>
        <fullName evidence="2">Thermolabile hemolysin</fullName>
    </submittedName>
</protein>
<dbReference type="SUPFAM" id="SSF52266">
    <property type="entry name" value="SGNH hydrolase"/>
    <property type="match status" value="1"/>
</dbReference>
<dbReference type="OrthoDB" id="1600564at2759"/>
<dbReference type="Pfam" id="PF00657">
    <property type="entry name" value="Lipase_GDSL"/>
    <property type="match status" value="1"/>
</dbReference>
<dbReference type="PANTHER" id="PTHR45648">
    <property type="entry name" value="GDSL LIPASE/ACYLHYDROLASE FAMILY PROTEIN (AFU_ORTHOLOGUE AFUA_4G14700)"/>
    <property type="match status" value="1"/>
</dbReference>
<dbReference type="InterPro" id="IPR036514">
    <property type="entry name" value="SGNH_hydro_sf"/>
</dbReference>